<keyword evidence="3" id="KW-1185">Reference proteome</keyword>
<dbReference type="STRING" id="1227499.C493_03175"/>
<dbReference type="RefSeq" id="WP_007257945.1">
    <property type="nucleotide sequence ID" value="NZ_AOHZ01000015.1"/>
</dbReference>
<feature type="transmembrane region" description="Helical" evidence="1">
    <location>
        <begin position="35"/>
        <end position="57"/>
    </location>
</feature>
<feature type="transmembrane region" description="Helical" evidence="1">
    <location>
        <begin position="6"/>
        <end position="23"/>
    </location>
</feature>
<dbReference type="eggNOG" id="arCOG06357">
    <property type="taxonomic scope" value="Archaea"/>
</dbReference>
<sequence>MAPALVHFLVGASILLLLAAPLARRYEAVRRGRLLIVAVGGLWGLAPDGYAVAPAFADQMEAFHDSRWADLFALHYTLDQPPLAELTVELVFLSVLAFLVATTVFTAAGTDPTVDRTRDPGSRRLQLLAVASCLGFAALIAGALLGAGLHLTDRLESIAALFGRESARAGAAALLAWAALTGAVVAGILEGTDETMKPTDPVAGVVAGLLLVLPGWVVGIVFALPLWMRFVFDTSRPIPYLHWQSLVGLVGFALVFGICYALARRATRALVCSEPTWTSIPVR</sequence>
<protein>
    <submittedName>
        <fullName evidence="2">Uncharacterized protein</fullName>
    </submittedName>
</protein>
<feature type="transmembrane region" description="Helical" evidence="1">
    <location>
        <begin position="201"/>
        <end position="228"/>
    </location>
</feature>
<feature type="transmembrane region" description="Helical" evidence="1">
    <location>
        <begin position="86"/>
        <end position="107"/>
    </location>
</feature>
<gene>
    <name evidence="2" type="ORF">C493_03175</name>
</gene>
<accession>L9XHL4</accession>
<reference evidence="2 3" key="1">
    <citation type="journal article" date="2014" name="PLoS Genet.">
        <title>Phylogenetically driven sequencing of extremely halophilic archaea reveals strategies for static and dynamic osmo-response.</title>
        <authorList>
            <person name="Becker E.A."/>
            <person name="Seitzer P.M."/>
            <person name="Tritt A."/>
            <person name="Larsen D."/>
            <person name="Krusor M."/>
            <person name="Yao A.I."/>
            <person name="Wu D."/>
            <person name="Madern D."/>
            <person name="Eisen J.A."/>
            <person name="Darling A.E."/>
            <person name="Facciotti M.T."/>
        </authorList>
    </citation>
    <scope>NUCLEOTIDE SEQUENCE [LARGE SCALE GENOMIC DNA]</scope>
    <source>
        <strain evidence="2 3">JCM 12255</strain>
    </source>
</reference>
<name>L9XHL4_9EURY</name>
<keyword evidence="1" id="KW-0812">Transmembrane</keyword>
<comment type="caution">
    <text evidence="2">The sequence shown here is derived from an EMBL/GenBank/DDBJ whole genome shotgun (WGS) entry which is preliminary data.</text>
</comment>
<dbReference type="AlphaFoldDB" id="L9XHL4"/>
<feature type="transmembrane region" description="Helical" evidence="1">
    <location>
        <begin position="127"/>
        <end position="149"/>
    </location>
</feature>
<feature type="transmembrane region" description="Helical" evidence="1">
    <location>
        <begin position="169"/>
        <end position="189"/>
    </location>
</feature>
<dbReference type="OrthoDB" id="236291at2157"/>
<evidence type="ECO:0000313" key="2">
    <source>
        <dbReference type="EMBL" id="ELY61087.1"/>
    </source>
</evidence>
<feature type="transmembrane region" description="Helical" evidence="1">
    <location>
        <begin position="240"/>
        <end position="263"/>
    </location>
</feature>
<evidence type="ECO:0000313" key="3">
    <source>
        <dbReference type="Proteomes" id="UP000011602"/>
    </source>
</evidence>
<dbReference type="Proteomes" id="UP000011602">
    <property type="component" value="Unassembled WGS sequence"/>
</dbReference>
<evidence type="ECO:0000256" key="1">
    <source>
        <dbReference type="SAM" id="Phobius"/>
    </source>
</evidence>
<proteinExistence type="predicted"/>
<dbReference type="EMBL" id="AOHZ01000015">
    <property type="protein sequence ID" value="ELY61087.1"/>
    <property type="molecule type" value="Genomic_DNA"/>
</dbReference>
<keyword evidence="1" id="KW-1133">Transmembrane helix</keyword>
<keyword evidence="1" id="KW-0472">Membrane</keyword>
<organism evidence="2 3">
    <name type="scientific">Natronolimnohabitans innermongolicus JCM 12255</name>
    <dbReference type="NCBI Taxonomy" id="1227499"/>
    <lineage>
        <taxon>Archaea</taxon>
        <taxon>Methanobacteriati</taxon>
        <taxon>Methanobacteriota</taxon>
        <taxon>Stenosarchaea group</taxon>
        <taxon>Halobacteria</taxon>
        <taxon>Halobacteriales</taxon>
        <taxon>Natrialbaceae</taxon>
        <taxon>Natronolimnohabitans</taxon>
    </lineage>
</organism>